<dbReference type="Pfam" id="PF14076">
    <property type="entry name" value="DUF4258"/>
    <property type="match status" value="1"/>
</dbReference>
<proteinExistence type="predicted"/>
<evidence type="ECO:0000313" key="2">
    <source>
        <dbReference type="Proteomes" id="UP000245698"/>
    </source>
</evidence>
<reference evidence="2" key="1">
    <citation type="submission" date="2016-12" db="EMBL/GenBank/DDBJ databases">
        <authorList>
            <person name="Brunel B."/>
        </authorList>
    </citation>
    <scope>NUCLEOTIDE SEQUENCE [LARGE SCALE GENOMIC DNA]</scope>
</reference>
<evidence type="ECO:0000313" key="1">
    <source>
        <dbReference type="EMBL" id="SJM34912.1"/>
    </source>
</evidence>
<sequence length="87" mass="10374">MIAKRPLLYTNHAETVIRERSLDKRWIERAVWEPDWQAADVKDTSVIRLYKRVPENGNRILRIVCVVTPEEIRILSVYFDRGARRPK</sequence>
<organism evidence="1 2">
    <name type="scientific">Mesorhizobium delmotii</name>
    <dbReference type="NCBI Taxonomy" id="1631247"/>
    <lineage>
        <taxon>Bacteria</taxon>
        <taxon>Pseudomonadati</taxon>
        <taxon>Pseudomonadota</taxon>
        <taxon>Alphaproteobacteria</taxon>
        <taxon>Hyphomicrobiales</taxon>
        <taxon>Phyllobacteriaceae</taxon>
        <taxon>Mesorhizobium</taxon>
    </lineage>
</organism>
<protein>
    <recommendedName>
        <fullName evidence="3">DUF4258 domain-containing protein</fullName>
    </recommendedName>
</protein>
<name>A0A2P9AUR9_9HYPH</name>
<dbReference type="InterPro" id="IPR025354">
    <property type="entry name" value="DUF4258"/>
</dbReference>
<dbReference type="Proteomes" id="UP000245698">
    <property type="component" value="Unassembled WGS sequence"/>
</dbReference>
<dbReference type="EMBL" id="FUIG01000066">
    <property type="protein sequence ID" value="SJM34912.1"/>
    <property type="molecule type" value="Genomic_DNA"/>
</dbReference>
<gene>
    <name evidence="1" type="ORF">BQ8482_560008</name>
</gene>
<accession>A0A2P9AUR9</accession>
<keyword evidence="2" id="KW-1185">Reference proteome</keyword>
<dbReference type="AlphaFoldDB" id="A0A2P9AUR9"/>
<evidence type="ECO:0008006" key="3">
    <source>
        <dbReference type="Google" id="ProtNLM"/>
    </source>
</evidence>
<dbReference type="RefSeq" id="WP_123151248.1">
    <property type="nucleotide sequence ID" value="NZ_FUIG01000066.1"/>
</dbReference>